<sequence length="308" mass="33733">MEAARCLVQAGKALASTTRRGSREMAVKVNARRGLHFYLVFNLLLLLVLVLSAGSARAADVVGMRAGLRGASTVEPLAHERPAVYGTMQQDLIHSQEVSAAEELPKEYTQMANLCEKMGDAMAAKQYRTAAQALAAPAPQGDSLQVKLQKAHAKARASEKKLDAAVLKFENMAQQLEAQRAHVSSLRSELAESEAEHGELVRQLHSQLPAKEVPVDKPALSIDDILDAERLSKMLDLSANGVFRIDELEYELTPEDTQELESRAAQLREGIQTLAASLFKDSKTKVDALRAEHDAHIKRLAAKRRRGE</sequence>
<proteinExistence type="predicted"/>
<dbReference type="EMBL" id="CAUYUJ010009369">
    <property type="protein sequence ID" value="CAK0826595.1"/>
    <property type="molecule type" value="Genomic_DNA"/>
</dbReference>
<gene>
    <name evidence="2" type="ORF">PCOR1329_LOCUS26385</name>
</gene>
<comment type="caution">
    <text evidence="2">The sequence shown here is derived from an EMBL/GenBank/DDBJ whole genome shotgun (WGS) entry which is preliminary data.</text>
</comment>
<reference evidence="2" key="1">
    <citation type="submission" date="2023-10" db="EMBL/GenBank/DDBJ databases">
        <authorList>
            <person name="Chen Y."/>
            <person name="Shah S."/>
            <person name="Dougan E. K."/>
            <person name="Thang M."/>
            <person name="Chan C."/>
        </authorList>
    </citation>
    <scope>NUCLEOTIDE SEQUENCE [LARGE SCALE GENOMIC DNA]</scope>
</reference>
<organism evidence="2 3">
    <name type="scientific">Prorocentrum cordatum</name>
    <dbReference type="NCBI Taxonomy" id="2364126"/>
    <lineage>
        <taxon>Eukaryota</taxon>
        <taxon>Sar</taxon>
        <taxon>Alveolata</taxon>
        <taxon>Dinophyceae</taxon>
        <taxon>Prorocentrales</taxon>
        <taxon>Prorocentraceae</taxon>
        <taxon>Prorocentrum</taxon>
    </lineage>
</organism>
<feature type="coiled-coil region" evidence="1">
    <location>
        <begin position="159"/>
        <end position="203"/>
    </location>
</feature>
<keyword evidence="3" id="KW-1185">Reference proteome</keyword>
<name>A0ABN9S4H6_9DINO</name>
<evidence type="ECO:0000313" key="2">
    <source>
        <dbReference type="EMBL" id="CAK0826595.1"/>
    </source>
</evidence>
<keyword evidence="1" id="KW-0175">Coiled coil</keyword>
<evidence type="ECO:0000256" key="1">
    <source>
        <dbReference type="SAM" id="Coils"/>
    </source>
</evidence>
<evidence type="ECO:0000313" key="3">
    <source>
        <dbReference type="Proteomes" id="UP001189429"/>
    </source>
</evidence>
<feature type="non-terminal residue" evidence="2">
    <location>
        <position position="308"/>
    </location>
</feature>
<accession>A0ABN9S4H6</accession>
<dbReference type="Proteomes" id="UP001189429">
    <property type="component" value="Unassembled WGS sequence"/>
</dbReference>
<protein>
    <submittedName>
        <fullName evidence="2">Uncharacterized protein</fullName>
    </submittedName>
</protein>